<dbReference type="Proteomes" id="UP001225605">
    <property type="component" value="Unassembled WGS sequence"/>
</dbReference>
<organism evidence="3 4">
    <name type="scientific">Saccharothrix yanglingensis</name>
    <dbReference type="NCBI Taxonomy" id="659496"/>
    <lineage>
        <taxon>Bacteria</taxon>
        <taxon>Bacillati</taxon>
        <taxon>Actinomycetota</taxon>
        <taxon>Actinomycetes</taxon>
        <taxon>Pseudonocardiales</taxon>
        <taxon>Pseudonocardiaceae</taxon>
        <taxon>Saccharothrix</taxon>
    </lineage>
</organism>
<dbReference type="SUPFAM" id="SSF56219">
    <property type="entry name" value="DNase I-like"/>
    <property type="match status" value="1"/>
</dbReference>
<dbReference type="InterPro" id="IPR005135">
    <property type="entry name" value="Endo/exonuclease/phosphatase"/>
</dbReference>
<feature type="compositionally biased region" description="Polar residues" evidence="1">
    <location>
        <begin position="1"/>
        <end position="13"/>
    </location>
</feature>
<feature type="domain" description="Endonuclease/exonuclease/phosphatase" evidence="2">
    <location>
        <begin position="38"/>
        <end position="276"/>
    </location>
</feature>
<sequence length="292" mass="32299">MSRSTPATAGPTDTTHRPRTSVRAPTRLPKGNTAVRVITWNANRTHRWDLLWADPLVAGLAWDVICLQEVGNPDVAHWTHAQGPVWSQDRAARDTDESFVQRRYTYQPAHYPAALHITHTEWGNRQKNHLTIITQTRPSWATELGGAMSDRPVLGIKVRLALPTGPADVLLGCVHLVANRTKSPRELGVLVPYLDRMCREANAQGWLLVGDFNCSPTEMVQSAGSTVGVWYPPFPTQDSVGEPIDYVVVEPHLYQAVMAMPGISGNWEQGTAASDHRLVRYTQPNGPALQVL</sequence>
<proteinExistence type="predicted"/>
<evidence type="ECO:0000313" key="3">
    <source>
        <dbReference type="EMBL" id="MDQ2583729.1"/>
    </source>
</evidence>
<dbReference type="InterPro" id="IPR036691">
    <property type="entry name" value="Endo/exonu/phosph_ase_sf"/>
</dbReference>
<evidence type="ECO:0000259" key="2">
    <source>
        <dbReference type="Pfam" id="PF03372"/>
    </source>
</evidence>
<protein>
    <recommendedName>
        <fullName evidence="2">Endonuclease/exonuclease/phosphatase domain-containing protein</fullName>
    </recommendedName>
</protein>
<dbReference type="EMBL" id="NSDM01000002">
    <property type="protein sequence ID" value="MDQ2583729.1"/>
    <property type="molecule type" value="Genomic_DNA"/>
</dbReference>
<keyword evidence="4" id="KW-1185">Reference proteome</keyword>
<evidence type="ECO:0000313" key="4">
    <source>
        <dbReference type="Proteomes" id="UP001225605"/>
    </source>
</evidence>
<dbReference type="Gene3D" id="3.60.10.10">
    <property type="entry name" value="Endonuclease/exonuclease/phosphatase"/>
    <property type="match status" value="1"/>
</dbReference>
<reference evidence="3 4" key="1">
    <citation type="submission" date="2017-06" db="EMBL/GenBank/DDBJ databases">
        <title>Cultured bacterium strain Saccharothrix yanglingensis Hhs.015.</title>
        <authorList>
            <person name="Xia Y."/>
        </authorList>
    </citation>
    <scope>NUCLEOTIDE SEQUENCE [LARGE SCALE GENOMIC DNA]</scope>
    <source>
        <strain evidence="3 4">Hhs.015</strain>
    </source>
</reference>
<dbReference type="RefSeq" id="WP_306744843.1">
    <property type="nucleotide sequence ID" value="NZ_NSDM01000002.1"/>
</dbReference>
<accession>A0ABU0WZH6</accession>
<comment type="caution">
    <text evidence="3">The sequence shown here is derived from an EMBL/GenBank/DDBJ whole genome shotgun (WGS) entry which is preliminary data.</text>
</comment>
<feature type="region of interest" description="Disordered" evidence="1">
    <location>
        <begin position="1"/>
        <end position="28"/>
    </location>
</feature>
<dbReference type="Pfam" id="PF03372">
    <property type="entry name" value="Exo_endo_phos"/>
    <property type="match status" value="1"/>
</dbReference>
<evidence type="ECO:0000256" key="1">
    <source>
        <dbReference type="SAM" id="MobiDB-lite"/>
    </source>
</evidence>
<gene>
    <name evidence="3" type="ORF">CKY47_06965</name>
</gene>
<name>A0ABU0WZH6_9PSEU</name>